<dbReference type="InterPro" id="IPR009060">
    <property type="entry name" value="UBA-like_sf"/>
</dbReference>
<name>A0A4P9XS23_9FUNG</name>
<feature type="compositionally biased region" description="Acidic residues" evidence="1">
    <location>
        <begin position="141"/>
        <end position="152"/>
    </location>
</feature>
<dbReference type="Proteomes" id="UP000271241">
    <property type="component" value="Unassembled WGS sequence"/>
</dbReference>
<feature type="domain" description="PB1" evidence="3">
    <location>
        <begin position="6"/>
        <end position="86"/>
    </location>
</feature>
<evidence type="ECO:0000313" key="5">
    <source>
        <dbReference type="Proteomes" id="UP000271241"/>
    </source>
</evidence>
<reference evidence="5" key="1">
    <citation type="journal article" date="2018" name="Nat. Microbiol.">
        <title>Leveraging single-cell genomics to expand the fungal tree of life.</title>
        <authorList>
            <person name="Ahrendt S.R."/>
            <person name="Quandt C.A."/>
            <person name="Ciobanu D."/>
            <person name="Clum A."/>
            <person name="Salamov A."/>
            <person name="Andreopoulos B."/>
            <person name="Cheng J.F."/>
            <person name="Woyke T."/>
            <person name="Pelin A."/>
            <person name="Henrissat B."/>
            <person name="Reynolds N.K."/>
            <person name="Benny G.L."/>
            <person name="Smith M.E."/>
            <person name="James T.Y."/>
            <person name="Grigoriev I.V."/>
        </authorList>
    </citation>
    <scope>NUCLEOTIDE SEQUENCE [LARGE SCALE GENOMIC DNA]</scope>
    <source>
        <strain evidence="5">RSA 1356</strain>
    </source>
</reference>
<evidence type="ECO:0000259" key="2">
    <source>
        <dbReference type="PROSITE" id="PS50030"/>
    </source>
</evidence>
<dbReference type="PROSITE" id="PS50030">
    <property type="entry name" value="UBA"/>
    <property type="match status" value="1"/>
</dbReference>
<dbReference type="Gene3D" id="3.10.20.90">
    <property type="entry name" value="Phosphatidylinositol 3-kinase Catalytic Subunit, Chain A, domain 1"/>
    <property type="match status" value="1"/>
</dbReference>
<organism evidence="4 5">
    <name type="scientific">Thamnocephalis sphaerospora</name>
    <dbReference type="NCBI Taxonomy" id="78915"/>
    <lineage>
        <taxon>Eukaryota</taxon>
        <taxon>Fungi</taxon>
        <taxon>Fungi incertae sedis</taxon>
        <taxon>Zoopagomycota</taxon>
        <taxon>Zoopagomycotina</taxon>
        <taxon>Zoopagomycetes</taxon>
        <taxon>Zoopagales</taxon>
        <taxon>Sigmoideomycetaceae</taxon>
        <taxon>Thamnocephalis</taxon>
    </lineage>
</organism>
<dbReference type="OrthoDB" id="661148at2759"/>
<dbReference type="SUPFAM" id="SSF46934">
    <property type="entry name" value="UBA-like"/>
    <property type="match status" value="1"/>
</dbReference>
<dbReference type="Gene3D" id="1.10.8.10">
    <property type="entry name" value="DNA helicase RuvA subunit, C-terminal domain"/>
    <property type="match status" value="1"/>
</dbReference>
<feature type="compositionally biased region" description="Polar residues" evidence="1">
    <location>
        <begin position="159"/>
        <end position="168"/>
    </location>
</feature>
<dbReference type="CDD" id="cd05992">
    <property type="entry name" value="PB1"/>
    <property type="match status" value="1"/>
</dbReference>
<evidence type="ECO:0000256" key="1">
    <source>
        <dbReference type="SAM" id="MobiDB-lite"/>
    </source>
</evidence>
<dbReference type="EMBL" id="KZ992558">
    <property type="protein sequence ID" value="RKP08924.1"/>
    <property type="molecule type" value="Genomic_DNA"/>
</dbReference>
<keyword evidence="5" id="KW-1185">Reference proteome</keyword>
<protein>
    <recommendedName>
        <fullName evidence="6">PB1 domain-containing protein</fullName>
    </recommendedName>
</protein>
<feature type="compositionally biased region" description="Basic and acidic residues" evidence="1">
    <location>
        <begin position="222"/>
        <end position="234"/>
    </location>
</feature>
<feature type="compositionally biased region" description="Basic and acidic residues" evidence="1">
    <location>
        <begin position="299"/>
        <end position="324"/>
    </location>
</feature>
<dbReference type="SUPFAM" id="SSF54277">
    <property type="entry name" value="CAD &amp; PB1 domains"/>
    <property type="match status" value="1"/>
</dbReference>
<feature type="compositionally biased region" description="Low complexity" evidence="1">
    <location>
        <begin position="325"/>
        <end position="336"/>
    </location>
</feature>
<sequence length="522" mass="56696">MSAPQRITLKVSHAAATRRIRLTPEQLTWSTVTARVAELFGLDANTLPALVYIDEDGDKITLDSDRELLTLWTDSMRANQPMPHLFLPSSPLTTQDTSAWVLANAATDASSVADASERAFDKAPADEQPRNLGKDTADQNAVEDDSDGDDEQQPLLRNANESTTTLVPNNMPPDVPENQPRAVPSHAKQPAQEQSQAQGHEQEEEQARKHADADEQQQTRAGEQKDESNEEQRQQDTSSPYDDLPPLGTQICELARQFVATIQSNPELVDNARRVADQSIDVLQRGVLFLLGALREGVTRAHEATRDAAERRNERRSERQHESRQNTTASASSATSGQRDMPHGAANGDAFSALASSATTLAHTMQQRAAEFAREAQWNASVFSERAQDRATTLAQTAQVHAMSYAEVAQRHATALAERAAEQASRAQAAATAAAAAASASMASTASRAAADTASPAPNMPEDHVQGNLYAEQLKHLKEMGYNDEDHLMHLLHAYGGDLTRTVEALVGDTIFEAEDADDLYA</sequence>
<gene>
    <name evidence="4" type="ORF">THASP1DRAFT_29290</name>
</gene>
<dbReference type="PROSITE" id="PS51745">
    <property type="entry name" value="PB1"/>
    <property type="match status" value="1"/>
</dbReference>
<feature type="region of interest" description="Disordered" evidence="1">
    <location>
        <begin position="299"/>
        <end position="348"/>
    </location>
</feature>
<feature type="domain" description="UBA" evidence="2">
    <location>
        <begin position="468"/>
        <end position="509"/>
    </location>
</feature>
<dbReference type="SMART" id="SM00666">
    <property type="entry name" value="PB1"/>
    <property type="match status" value="1"/>
</dbReference>
<feature type="compositionally biased region" description="Basic and acidic residues" evidence="1">
    <location>
        <begin position="115"/>
        <end position="137"/>
    </location>
</feature>
<proteinExistence type="predicted"/>
<dbReference type="Pfam" id="PF00564">
    <property type="entry name" value="PB1"/>
    <property type="match status" value="1"/>
</dbReference>
<evidence type="ECO:0000313" key="4">
    <source>
        <dbReference type="EMBL" id="RKP08924.1"/>
    </source>
</evidence>
<dbReference type="InterPro" id="IPR015940">
    <property type="entry name" value="UBA"/>
</dbReference>
<evidence type="ECO:0008006" key="6">
    <source>
        <dbReference type="Google" id="ProtNLM"/>
    </source>
</evidence>
<dbReference type="AlphaFoldDB" id="A0A4P9XS23"/>
<accession>A0A4P9XS23</accession>
<evidence type="ECO:0000259" key="3">
    <source>
        <dbReference type="PROSITE" id="PS51745"/>
    </source>
</evidence>
<dbReference type="InterPro" id="IPR053793">
    <property type="entry name" value="PB1-like"/>
</dbReference>
<feature type="region of interest" description="Disordered" evidence="1">
    <location>
        <begin position="111"/>
        <end position="247"/>
    </location>
</feature>
<dbReference type="InterPro" id="IPR000270">
    <property type="entry name" value="PB1_dom"/>
</dbReference>